<feature type="domain" description="DUF4211" evidence="2">
    <location>
        <begin position="206"/>
        <end position="341"/>
    </location>
</feature>
<protein>
    <recommendedName>
        <fullName evidence="2">DUF4211 domain-containing protein</fullName>
    </recommendedName>
</protein>
<evidence type="ECO:0000256" key="1">
    <source>
        <dbReference type="SAM" id="MobiDB-lite"/>
    </source>
</evidence>
<feature type="compositionally biased region" description="Acidic residues" evidence="1">
    <location>
        <begin position="175"/>
        <end position="185"/>
    </location>
</feature>
<evidence type="ECO:0000259" key="2">
    <source>
        <dbReference type="Pfam" id="PF13926"/>
    </source>
</evidence>
<accession>A0AAD7NT59</accession>
<dbReference type="Proteomes" id="UP001215598">
    <property type="component" value="Unassembled WGS sequence"/>
</dbReference>
<feature type="compositionally biased region" description="Pro residues" evidence="1">
    <location>
        <begin position="27"/>
        <end position="41"/>
    </location>
</feature>
<feature type="compositionally biased region" description="Acidic residues" evidence="1">
    <location>
        <begin position="128"/>
        <end position="139"/>
    </location>
</feature>
<dbReference type="InterPro" id="IPR025451">
    <property type="entry name" value="DUF4211"/>
</dbReference>
<organism evidence="3 4">
    <name type="scientific">Mycena metata</name>
    <dbReference type="NCBI Taxonomy" id="1033252"/>
    <lineage>
        <taxon>Eukaryota</taxon>
        <taxon>Fungi</taxon>
        <taxon>Dikarya</taxon>
        <taxon>Basidiomycota</taxon>
        <taxon>Agaricomycotina</taxon>
        <taxon>Agaricomycetes</taxon>
        <taxon>Agaricomycetidae</taxon>
        <taxon>Agaricales</taxon>
        <taxon>Marasmiineae</taxon>
        <taxon>Mycenaceae</taxon>
        <taxon>Mycena</taxon>
    </lineage>
</organism>
<keyword evidence="4" id="KW-1185">Reference proteome</keyword>
<comment type="caution">
    <text evidence="3">The sequence shown here is derived from an EMBL/GenBank/DDBJ whole genome shotgun (WGS) entry which is preliminary data.</text>
</comment>
<feature type="compositionally biased region" description="Basic and acidic residues" evidence="1">
    <location>
        <begin position="59"/>
        <end position="69"/>
    </location>
</feature>
<dbReference type="PANTHER" id="PTHR14689:SF0">
    <property type="entry name" value="COILED-COIL DOMAIN-CONTAINING PROTEIN 82"/>
    <property type="match status" value="1"/>
</dbReference>
<dbReference type="EMBL" id="JARKIB010000011">
    <property type="protein sequence ID" value="KAJ7774855.1"/>
    <property type="molecule type" value="Genomic_DNA"/>
</dbReference>
<reference evidence="3" key="1">
    <citation type="submission" date="2023-03" db="EMBL/GenBank/DDBJ databases">
        <title>Massive genome expansion in bonnet fungi (Mycena s.s.) driven by repeated elements and novel gene families across ecological guilds.</title>
        <authorList>
            <consortium name="Lawrence Berkeley National Laboratory"/>
            <person name="Harder C.B."/>
            <person name="Miyauchi S."/>
            <person name="Viragh M."/>
            <person name="Kuo A."/>
            <person name="Thoen E."/>
            <person name="Andreopoulos B."/>
            <person name="Lu D."/>
            <person name="Skrede I."/>
            <person name="Drula E."/>
            <person name="Henrissat B."/>
            <person name="Morin E."/>
            <person name="Kohler A."/>
            <person name="Barry K."/>
            <person name="LaButti K."/>
            <person name="Morin E."/>
            <person name="Salamov A."/>
            <person name="Lipzen A."/>
            <person name="Mereny Z."/>
            <person name="Hegedus B."/>
            <person name="Baldrian P."/>
            <person name="Stursova M."/>
            <person name="Weitz H."/>
            <person name="Taylor A."/>
            <person name="Grigoriev I.V."/>
            <person name="Nagy L.G."/>
            <person name="Martin F."/>
            <person name="Kauserud H."/>
        </authorList>
    </citation>
    <scope>NUCLEOTIDE SEQUENCE</scope>
    <source>
        <strain evidence="3">CBHHK182m</strain>
    </source>
</reference>
<evidence type="ECO:0000313" key="4">
    <source>
        <dbReference type="Proteomes" id="UP001215598"/>
    </source>
</evidence>
<sequence length="466" mass="52862">MPGKGQKKNPEKTQPQSTYIDESPRPGRAPKPAPSAAPPRPMRMEVLILMPPHFKRKREPVEITKEARAADTAPPKPKRRKVVQPSKNADETPPTRKTNARKPVEPDSKDSPPPPKRRVKRPQQIPSSDDETCSGDEVESEHIIEDRLRAKKPSARDLALLKLKHKREKKPPPEPEPEESDESESERDSLFDGSSSDDDSVVGSSDFIVEDDGSASTLLPKQFRMEAHEGFSHQFKKIFQFMVHLAVRQQSQVRQTFMKDKLENDDYFSIPFSAARRRISSLRGSLASQRWQPAFIANLEKYPKLTVNNLPSKSFKPICDACRINGRQGCRIGILGGTPYKAMGFRDTDVGAPEVQIYLGRFCSERVEVYHQLYHWEYDLFQVVLAEVDQLREADQAAGILDDRGKFVPIQYIDRKEPPKDVNDADAIFDWLSQRTVLDIEWAKIKELLRTAENVDSASKSGVKTD</sequence>
<dbReference type="Pfam" id="PF13926">
    <property type="entry name" value="DUF4211"/>
    <property type="match status" value="1"/>
</dbReference>
<evidence type="ECO:0000313" key="3">
    <source>
        <dbReference type="EMBL" id="KAJ7774855.1"/>
    </source>
</evidence>
<name>A0AAD7NT59_9AGAR</name>
<dbReference type="AlphaFoldDB" id="A0AAD7NT59"/>
<dbReference type="PANTHER" id="PTHR14689">
    <property type="entry name" value="PHORBOL-ESTER_DAG-TYPE DOMAIN-CONTAINING PROTEIN"/>
    <property type="match status" value="1"/>
</dbReference>
<dbReference type="GO" id="GO:0005634">
    <property type="term" value="C:nucleus"/>
    <property type="evidence" value="ECO:0007669"/>
    <property type="project" value="TreeGrafter"/>
</dbReference>
<feature type="region of interest" description="Disordered" evidence="1">
    <location>
        <begin position="1"/>
        <end position="207"/>
    </location>
</feature>
<gene>
    <name evidence="3" type="ORF">B0H16DRAFT_1508659</name>
</gene>
<proteinExistence type="predicted"/>